<feature type="coiled-coil region" evidence="1">
    <location>
        <begin position="212"/>
        <end position="246"/>
    </location>
</feature>
<accession>A0AA38GAU5</accession>
<evidence type="ECO:0000313" key="4">
    <source>
        <dbReference type="Proteomes" id="UP000824469"/>
    </source>
</evidence>
<proteinExistence type="predicted"/>
<organism evidence="3 4">
    <name type="scientific">Taxus chinensis</name>
    <name type="common">Chinese yew</name>
    <name type="synonym">Taxus wallichiana var. chinensis</name>
    <dbReference type="NCBI Taxonomy" id="29808"/>
    <lineage>
        <taxon>Eukaryota</taxon>
        <taxon>Viridiplantae</taxon>
        <taxon>Streptophyta</taxon>
        <taxon>Embryophyta</taxon>
        <taxon>Tracheophyta</taxon>
        <taxon>Spermatophyta</taxon>
        <taxon>Pinopsida</taxon>
        <taxon>Pinidae</taxon>
        <taxon>Conifers II</taxon>
        <taxon>Cupressales</taxon>
        <taxon>Taxaceae</taxon>
        <taxon>Taxus</taxon>
    </lineage>
</organism>
<dbReference type="AlphaFoldDB" id="A0AA38GAU5"/>
<protein>
    <submittedName>
        <fullName evidence="3">Uncharacterized protein</fullName>
    </submittedName>
</protein>
<feature type="non-terminal residue" evidence="3">
    <location>
        <position position="261"/>
    </location>
</feature>
<sequence>VYKKKLKEVKKEPAENDPPRKQAELPIGPENIIVLSESEESEMPTPASVPEDPADKDKEVQSTELPGATDSSTAITSSVLPTSQLESTAAQTLSVMSSLSLGPLASPADSSSSFAWVQPLVDKRKRKSSSQSLGPNFDAVAALLGTTPSRAKKARTTSRIVSDAQGQQFLEIAKPTVDKSESDLLTSDLELSRIPMGESTPEGEIHNLQETVTRVIGRVEKGQQTIEQLEEQAQVLTSFIKSLLSKDKVLDPTPLTALPPP</sequence>
<name>A0AA38GAU5_TAXCH</name>
<feature type="region of interest" description="Disordered" evidence="2">
    <location>
        <begin position="1"/>
        <end position="80"/>
    </location>
</feature>
<evidence type="ECO:0000256" key="1">
    <source>
        <dbReference type="SAM" id="Coils"/>
    </source>
</evidence>
<feature type="non-terminal residue" evidence="3">
    <location>
        <position position="1"/>
    </location>
</feature>
<feature type="compositionally biased region" description="Polar residues" evidence="2">
    <location>
        <begin position="69"/>
        <end position="80"/>
    </location>
</feature>
<dbReference type="Gene3D" id="1.20.5.170">
    <property type="match status" value="1"/>
</dbReference>
<feature type="compositionally biased region" description="Basic and acidic residues" evidence="2">
    <location>
        <begin position="9"/>
        <end position="23"/>
    </location>
</feature>
<dbReference type="EMBL" id="JAHRHJ020000004">
    <property type="protein sequence ID" value="KAH9319721.1"/>
    <property type="molecule type" value="Genomic_DNA"/>
</dbReference>
<reference evidence="3 4" key="1">
    <citation type="journal article" date="2021" name="Nat. Plants">
        <title>The Taxus genome provides insights into paclitaxel biosynthesis.</title>
        <authorList>
            <person name="Xiong X."/>
            <person name="Gou J."/>
            <person name="Liao Q."/>
            <person name="Li Y."/>
            <person name="Zhou Q."/>
            <person name="Bi G."/>
            <person name="Li C."/>
            <person name="Du R."/>
            <person name="Wang X."/>
            <person name="Sun T."/>
            <person name="Guo L."/>
            <person name="Liang H."/>
            <person name="Lu P."/>
            <person name="Wu Y."/>
            <person name="Zhang Z."/>
            <person name="Ro D.K."/>
            <person name="Shang Y."/>
            <person name="Huang S."/>
            <person name="Yan J."/>
        </authorList>
    </citation>
    <scope>NUCLEOTIDE SEQUENCE [LARGE SCALE GENOMIC DNA]</scope>
    <source>
        <strain evidence="3">Ta-2019</strain>
    </source>
</reference>
<keyword evidence="1" id="KW-0175">Coiled coil</keyword>
<evidence type="ECO:0000313" key="3">
    <source>
        <dbReference type="EMBL" id="KAH9319721.1"/>
    </source>
</evidence>
<gene>
    <name evidence="3" type="ORF">KI387_021490</name>
</gene>
<comment type="caution">
    <text evidence="3">The sequence shown here is derived from an EMBL/GenBank/DDBJ whole genome shotgun (WGS) entry which is preliminary data.</text>
</comment>
<dbReference type="Proteomes" id="UP000824469">
    <property type="component" value="Unassembled WGS sequence"/>
</dbReference>
<keyword evidence="4" id="KW-1185">Reference proteome</keyword>
<evidence type="ECO:0000256" key="2">
    <source>
        <dbReference type="SAM" id="MobiDB-lite"/>
    </source>
</evidence>